<dbReference type="EMBL" id="BMUE01000007">
    <property type="protein sequence ID" value="GGW56966.1"/>
    <property type="molecule type" value="Genomic_DNA"/>
</dbReference>
<comment type="caution">
    <text evidence="1">The sequence shown here is derived from an EMBL/GenBank/DDBJ whole genome shotgun (WGS) entry which is preliminary data.</text>
</comment>
<proteinExistence type="predicted"/>
<reference evidence="1" key="1">
    <citation type="journal article" date="2014" name="Int. J. Syst. Evol. Microbiol.">
        <title>Complete genome sequence of Corynebacterium casei LMG S-19264T (=DSM 44701T), isolated from a smear-ripened cheese.</title>
        <authorList>
            <consortium name="US DOE Joint Genome Institute (JGI-PGF)"/>
            <person name="Walter F."/>
            <person name="Albersmeier A."/>
            <person name="Kalinowski J."/>
            <person name="Ruckert C."/>
        </authorList>
    </citation>
    <scope>NUCLEOTIDE SEQUENCE</scope>
    <source>
        <strain evidence="1">JCM 4490</strain>
    </source>
</reference>
<accession>A0A918J7V6</accession>
<evidence type="ECO:0000313" key="2">
    <source>
        <dbReference type="Proteomes" id="UP000620224"/>
    </source>
</evidence>
<reference evidence="1" key="2">
    <citation type="submission" date="2020-09" db="EMBL/GenBank/DDBJ databases">
        <authorList>
            <person name="Sun Q."/>
            <person name="Ohkuma M."/>
        </authorList>
    </citation>
    <scope>NUCLEOTIDE SEQUENCE</scope>
    <source>
        <strain evidence="1">JCM 4490</strain>
    </source>
</reference>
<dbReference type="AlphaFoldDB" id="A0A918J7V6"/>
<keyword evidence="2" id="KW-1185">Reference proteome</keyword>
<organism evidence="1 2">
    <name type="scientific">Streptomyces lucensis JCM 4490</name>
    <dbReference type="NCBI Taxonomy" id="1306176"/>
    <lineage>
        <taxon>Bacteria</taxon>
        <taxon>Bacillati</taxon>
        <taxon>Actinomycetota</taxon>
        <taxon>Actinomycetes</taxon>
        <taxon>Kitasatosporales</taxon>
        <taxon>Streptomycetaceae</taxon>
        <taxon>Streptomyces</taxon>
    </lineage>
</organism>
<evidence type="ECO:0000313" key="1">
    <source>
        <dbReference type="EMBL" id="GGW56966.1"/>
    </source>
</evidence>
<protein>
    <submittedName>
        <fullName evidence="1">Uncharacterized protein</fullName>
    </submittedName>
</protein>
<sequence>MGLRRDGAHGPSPVTLAVMTNPNGVGEPPVPYPLTASTLSVRLTFDGHTLSITRRLWPLPWGRTRRIPLHDVMAIEAWVRERNPGLDGGKTMSSYRVRRYLQAQQHSRDIRIRRSRSATADDFRRFQDAVNEAVVDHARGIIDARGPGAPTGPAHWDAGFQATIAHGLRTPYPLAEDPRLKNLTLLPGWAVQKSGAYVLHQLRLRDGALLEWHNFLHEPPAPSAPQ</sequence>
<name>A0A918J7V6_9ACTN</name>
<dbReference type="Proteomes" id="UP000620224">
    <property type="component" value="Unassembled WGS sequence"/>
</dbReference>
<gene>
    <name evidence="1" type="ORF">GCM10010503_37790</name>
</gene>